<keyword evidence="3" id="KW-0378">Hydrolase</keyword>
<dbReference type="Gene3D" id="3.40.720.10">
    <property type="entry name" value="Alkaline Phosphatase, subunit A"/>
    <property type="match status" value="1"/>
</dbReference>
<keyword evidence="8" id="KW-1185">Reference proteome</keyword>
<evidence type="ECO:0000256" key="3">
    <source>
        <dbReference type="ARBA" id="ARBA00022801"/>
    </source>
</evidence>
<keyword evidence="5" id="KW-0325">Glycoprotein</keyword>
<protein>
    <recommendedName>
        <fullName evidence="6">Sulfatase N-terminal domain-containing protein</fullName>
    </recommendedName>
</protein>
<dbReference type="GO" id="GO:0008484">
    <property type="term" value="F:sulfuric ester hydrolase activity"/>
    <property type="evidence" value="ECO:0007669"/>
    <property type="project" value="InterPro"/>
</dbReference>
<dbReference type="InterPro" id="IPR000917">
    <property type="entry name" value="Sulfatase_N"/>
</dbReference>
<evidence type="ECO:0000259" key="6">
    <source>
        <dbReference type="Pfam" id="PF00884"/>
    </source>
</evidence>
<evidence type="ECO:0000256" key="5">
    <source>
        <dbReference type="ARBA" id="ARBA00023180"/>
    </source>
</evidence>
<comment type="caution">
    <text evidence="7">The sequence shown here is derived from an EMBL/GenBank/DDBJ whole genome shotgun (WGS) entry which is preliminary data.</text>
</comment>
<evidence type="ECO:0000256" key="1">
    <source>
        <dbReference type="ARBA" id="ARBA00008779"/>
    </source>
</evidence>
<dbReference type="InterPro" id="IPR024607">
    <property type="entry name" value="Sulfatase_CS"/>
</dbReference>
<accession>A0AAE0BBZ0</accession>
<evidence type="ECO:0000256" key="4">
    <source>
        <dbReference type="ARBA" id="ARBA00022837"/>
    </source>
</evidence>
<dbReference type="PANTHER" id="PTHR10342">
    <property type="entry name" value="ARYLSULFATASE"/>
    <property type="match status" value="1"/>
</dbReference>
<comment type="similarity">
    <text evidence="1">Belongs to the sulfatase family.</text>
</comment>
<dbReference type="PANTHER" id="PTHR10342:SF274">
    <property type="entry name" value="ARYLSULFATASE B"/>
    <property type="match status" value="1"/>
</dbReference>
<evidence type="ECO:0000256" key="2">
    <source>
        <dbReference type="ARBA" id="ARBA00022723"/>
    </source>
</evidence>
<name>A0AAE0BBZ0_9CHLO</name>
<dbReference type="SUPFAM" id="SSF53649">
    <property type="entry name" value="Alkaline phosphatase-like"/>
    <property type="match status" value="1"/>
</dbReference>
<sequence length="603" mass="67134">MSVFNLPCCLGKEPNVLFILADDLGSADVSYNSELRNAKTLIRTPGLDELASESVRLSQFYAAPACTPTRASLMTGRYQHQAGLVFPLPPWASTGLNLSHTILPQELKTRGYSTYLVGKWHLGGSVGFEEYMPHKRGFDEYFGAHSGEFDYYTKKTSADSFDLWRNGVQEFDPLHATLLWTREANGVVDRHMETKEETPFFLYLAYTAPHDPLTSHPDHLAECAHIKNWRRREYCGLVKGLDEGVMNVTSNLKRHGIFEDTIIIFMSDNGGMPAGGGLNYPFKGRKGSMWEGGIHVPAFIRLGNTGPGGYWYDGLMHVSDWYPTIMSLVSDGTHKLQSADLSGVDLSAALKADDVSLSKREVAILHHDYFGNCSAFIKGRWKLVLGRPGEQDWWYAEADEHMVNADAGAVGRIFEFAADLLQKMDPGKPVLQWMLIHNGMQMLLDAFSGLPKYNNLGVFPPTIRDTNMDNSTGPAIKYGWAAAVHPSVDPEQVFLYDMKDDYLEAKNLAAEKPEIVAELLRDFERENSKGSLQYSGNHMFAANMPKGLLIAMFPVRCELFDNQSLRHEAAPEILFGGAVIAPATGDQRLQHILQDIIQTSRGG</sequence>
<gene>
    <name evidence="7" type="ORF">CYMTET_55934</name>
</gene>
<evidence type="ECO:0000313" key="7">
    <source>
        <dbReference type="EMBL" id="KAK3233786.1"/>
    </source>
</evidence>
<dbReference type="GO" id="GO:0046872">
    <property type="term" value="F:metal ion binding"/>
    <property type="evidence" value="ECO:0007669"/>
    <property type="project" value="UniProtKB-KW"/>
</dbReference>
<dbReference type="PROSITE" id="PS00149">
    <property type="entry name" value="SULFATASE_2"/>
    <property type="match status" value="1"/>
</dbReference>
<dbReference type="EMBL" id="LGRX02035633">
    <property type="protein sequence ID" value="KAK3233786.1"/>
    <property type="molecule type" value="Genomic_DNA"/>
</dbReference>
<dbReference type="AlphaFoldDB" id="A0AAE0BBZ0"/>
<reference evidence="7 8" key="1">
    <citation type="journal article" date="2015" name="Genome Biol. Evol.">
        <title>Comparative Genomics of a Bacterivorous Green Alga Reveals Evolutionary Causalities and Consequences of Phago-Mixotrophic Mode of Nutrition.</title>
        <authorList>
            <person name="Burns J.A."/>
            <person name="Paasch A."/>
            <person name="Narechania A."/>
            <person name="Kim E."/>
        </authorList>
    </citation>
    <scope>NUCLEOTIDE SEQUENCE [LARGE SCALE GENOMIC DNA]</scope>
    <source>
        <strain evidence="7 8">PLY_AMNH</strain>
    </source>
</reference>
<keyword evidence="2" id="KW-0479">Metal-binding</keyword>
<feature type="domain" description="Sulfatase N-terminal" evidence="6">
    <location>
        <begin position="14"/>
        <end position="329"/>
    </location>
</feature>
<organism evidence="7 8">
    <name type="scientific">Cymbomonas tetramitiformis</name>
    <dbReference type="NCBI Taxonomy" id="36881"/>
    <lineage>
        <taxon>Eukaryota</taxon>
        <taxon>Viridiplantae</taxon>
        <taxon>Chlorophyta</taxon>
        <taxon>Pyramimonadophyceae</taxon>
        <taxon>Pyramimonadales</taxon>
        <taxon>Pyramimonadaceae</taxon>
        <taxon>Cymbomonas</taxon>
    </lineage>
</organism>
<dbReference type="InterPro" id="IPR047115">
    <property type="entry name" value="ARSB"/>
</dbReference>
<proteinExistence type="inferred from homology"/>
<dbReference type="Proteomes" id="UP001190700">
    <property type="component" value="Unassembled WGS sequence"/>
</dbReference>
<keyword evidence="4" id="KW-0106">Calcium</keyword>
<dbReference type="Gene3D" id="3.30.1120.10">
    <property type="match status" value="2"/>
</dbReference>
<dbReference type="InterPro" id="IPR017850">
    <property type="entry name" value="Alkaline_phosphatase_core_sf"/>
</dbReference>
<dbReference type="Pfam" id="PF00884">
    <property type="entry name" value="Sulfatase"/>
    <property type="match status" value="1"/>
</dbReference>
<evidence type="ECO:0000313" key="8">
    <source>
        <dbReference type="Proteomes" id="UP001190700"/>
    </source>
</evidence>
<dbReference type="CDD" id="cd16029">
    <property type="entry name" value="4-S"/>
    <property type="match status" value="1"/>
</dbReference>